<dbReference type="InterPro" id="IPR016866">
    <property type="entry name" value="UCP028069"/>
</dbReference>
<evidence type="ECO:0000313" key="3">
    <source>
        <dbReference type="Proteomes" id="UP000192342"/>
    </source>
</evidence>
<accession>A0A1Y1SGB1</accession>
<evidence type="ECO:0000313" key="2">
    <source>
        <dbReference type="EMBL" id="ORE88696.1"/>
    </source>
</evidence>
<dbReference type="AlphaFoldDB" id="A0A1Y1SGB1"/>
<reference evidence="2 3" key="1">
    <citation type="submission" date="2013-04" db="EMBL/GenBank/DDBJ databases">
        <title>Oceanococcus atlanticus 22II-S10r2 Genome Sequencing.</title>
        <authorList>
            <person name="Lai Q."/>
            <person name="Li G."/>
            <person name="Shao Z."/>
        </authorList>
    </citation>
    <scope>NUCLEOTIDE SEQUENCE [LARGE SCALE GENOMIC DNA]</scope>
    <source>
        <strain evidence="2 3">22II-S10r2</strain>
    </source>
</reference>
<proteinExistence type="predicted"/>
<gene>
    <name evidence="2" type="ORF">ATO7_02435</name>
</gene>
<evidence type="ECO:0008006" key="4">
    <source>
        <dbReference type="Google" id="ProtNLM"/>
    </source>
</evidence>
<dbReference type="STRING" id="1317117.ATO7_02435"/>
<dbReference type="Pfam" id="PF11932">
    <property type="entry name" value="DUF3450"/>
    <property type="match status" value="1"/>
</dbReference>
<name>A0A1Y1SGB1_9GAMM</name>
<keyword evidence="3" id="KW-1185">Reference proteome</keyword>
<protein>
    <recommendedName>
        <fullName evidence="4">TonB system biopolymer transport component</fullName>
    </recommendedName>
</protein>
<feature type="coiled-coil region" evidence="1">
    <location>
        <begin position="35"/>
        <end position="97"/>
    </location>
</feature>
<organism evidence="2 3">
    <name type="scientific">Oceanococcus atlanticus</name>
    <dbReference type="NCBI Taxonomy" id="1317117"/>
    <lineage>
        <taxon>Bacteria</taxon>
        <taxon>Pseudomonadati</taxon>
        <taxon>Pseudomonadota</taxon>
        <taxon>Gammaproteobacteria</taxon>
        <taxon>Chromatiales</taxon>
        <taxon>Oceanococcaceae</taxon>
        <taxon>Oceanococcus</taxon>
    </lineage>
</organism>
<dbReference type="PIRSF" id="PIRSF028069">
    <property type="entry name" value="UCP028069"/>
    <property type="match status" value="1"/>
</dbReference>
<sequence length="245" mass="28154">MAAGLVALILGSAAQAQQNTLDRSQQISRETTREARVSQDRIDRLSDEARALLEKYRAQLWKAQQLQLYVRQLEATIDQQIERKELLAEQLERLERTREELIPMLVRMVDGLEQFVELDMPFLPQERAERIERLRRTLSDPEVPVSEQYRRVFEAYQVEADYGRRLEAWRGPLSGGSQIVDYLRIGRMAWYYLSLDGQSAWQYNRGQARWDAVPSGQVSAIRKGLRVASEQAAPELLPLPVGGAS</sequence>
<evidence type="ECO:0000256" key="1">
    <source>
        <dbReference type="SAM" id="Coils"/>
    </source>
</evidence>
<keyword evidence="1" id="KW-0175">Coiled coil</keyword>
<dbReference type="EMBL" id="AQQV01000001">
    <property type="protein sequence ID" value="ORE88696.1"/>
    <property type="molecule type" value="Genomic_DNA"/>
</dbReference>
<comment type="caution">
    <text evidence="2">The sequence shown here is derived from an EMBL/GenBank/DDBJ whole genome shotgun (WGS) entry which is preliminary data.</text>
</comment>
<dbReference type="Proteomes" id="UP000192342">
    <property type="component" value="Unassembled WGS sequence"/>
</dbReference>